<evidence type="ECO:0000256" key="1">
    <source>
        <dbReference type="SAM" id="SignalP"/>
    </source>
</evidence>
<dbReference type="Pfam" id="PF00753">
    <property type="entry name" value="Lactamase_B"/>
    <property type="match status" value="1"/>
</dbReference>
<dbReference type="PANTHER" id="PTHR42951:SF14">
    <property type="entry name" value="METALLO-BETA-LACTAMASE SUPERFAMILY PROTEIN"/>
    <property type="match status" value="1"/>
</dbReference>
<dbReference type="InterPro" id="IPR036866">
    <property type="entry name" value="RibonucZ/Hydroxyglut_hydro"/>
</dbReference>
<dbReference type="SUPFAM" id="SSF56281">
    <property type="entry name" value="Metallo-hydrolase/oxidoreductase"/>
    <property type="match status" value="1"/>
</dbReference>
<name>A0ABR6GPH9_9BURK</name>
<dbReference type="CDD" id="cd07739">
    <property type="entry name" value="metallo-hydrolase-like_MBL-fold"/>
    <property type="match status" value="1"/>
</dbReference>
<accession>A0ABR6GPH9</accession>
<proteinExistence type="predicted"/>
<dbReference type="SMART" id="SM00849">
    <property type="entry name" value="Lactamase_B"/>
    <property type="match status" value="1"/>
</dbReference>
<gene>
    <name evidence="3" type="ORF">FHS28_001391</name>
</gene>
<dbReference type="PANTHER" id="PTHR42951">
    <property type="entry name" value="METALLO-BETA-LACTAMASE DOMAIN-CONTAINING"/>
    <property type="match status" value="1"/>
</dbReference>
<dbReference type="InterPro" id="IPR001279">
    <property type="entry name" value="Metallo-B-lactamas"/>
</dbReference>
<keyword evidence="4" id="KW-1185">Reference proteome</keyword>
<evidence type="ECO:0000313" key="4">
    <source>
        <dbReference type="Proteomes" id="UP000574369"/>
    </source>
</evidence>
<dbReference type="EMBL" id="JACHXO010000002">
    <property type="protein sequence ID" value="MBB3194006.1"/>
    <property type="molecule type" value="Genomic_DNA"/>
</dbReference>
<dbReference type="RefSeq" id="WP_088449898.1">
    <property type="nucleotide sequence ID" value="NZ_JACHXO010000002.1"/>
</dbReference>
<feature type="domain" description="Metallo-beta-lactamase" evidence="2">
    <location>
        <begin position="59"/>
        <end position="244"/>
    </location>
</feature>
<reference evidence="3 4" key="1">
    <citation type="submission" date="2020-08" db="EMBL/GenBank/DDBJ databases">
        <title>Genomic Encyclopedia of Type Strains, Phase III (KMG-III): the genomes of soil and plant-associated and newly described type strains.</title>
        <authorList>
            <person name="Whitman W."/>
        </authorList>
    </citation>
    <scope>NUCLEOTIDE SEQUENCE [LARGE SCALE GENOMIC DNA]</scope>
    <source>
        <strain evidence="3 4">CECT 7247</strain>
    </source>
</reference>
<dbReference type="InterPro" id="IPR050855">
    <property type="entry name" value="NDM-1-like"/>
</dbReference>
<feature type="chain" id="PRO_5047248381" evidence="1">
    <location>
        <begin position="30"/>
        <end position="309"/>
    </location>
</feature>
<organism evidence="3 4">
    <name type="scientific">Roseateles terrae</name>
    <dbReference type="NCBI Taxonomy" id="431060"/>
    <lineage>
        <taxon>Bacteria</taxon>
        <taxon>Pseudomonadati</taxon>
        <taxon>Pseudomonadota</taxon>
        <taxon>Betaproteobacteria</taxon>
        <taxon>Burkholderiales</taxon>
        <taxon>Sphaerotilaceae</taxon>
        <taxon>Roseateles</taxon>
    </lineage>
</organism>
<dbReference type="Gene3D" id="3.60.15.10">
    <property type="entry name" value="Ribonuclease Z/Hydroxyacylglutathione hydrolase-like"/>
    <property type="match status" value="1"/>
</dbReference>
<evidence type="ECO:0000313" key="3">
    <source>
        <dbReference type="EMBL" id="MBB3194006.1"/>
    </source>
</evidence>
<protein>
    <submittedName>
        <fullName evidence="3">Glyoxylase-like metal-dependent hydrolase (Beta-lactamase superfamily II)</fullName>
    </submittedName>
</protein>
<dbReference type="Proteomes" id="UP000574369">
    <property type="component" value="Unassembled WGS sequence"/>
</dbReference>
<sequence>MTVLHTLASAAGTAAAAAALTLNAGVAQAQAPSQSQPLPEVQASPLSLSVYHAGADSFHVNSVLVSGKTDAVLLDTGFTRADALRIAAMVLDSHKTLKTIYISQPDPDYYFGINLLKSYFPQARVVATAATVRKIEATLPTKLAFWPPKMGANAPQGVSLPEVLNTDALELEGQTLEIRGTDDRLPHRSYVWIPSIQAVVGGVNVFGGLHVWTADATSAEDRAAWARKLSDIAALQPKVVVPGHSAPGAVEDVSQVVYTQTYLQRWDAALKTTKNSAELIDTMKAAYPDAGLGIALDIGAKVAKGEMAW</sequence>
<feature type="signal peptide" evidence="1">
    <location>
        <begin position="1"/>
        <end position="29"/>
    </location>
</feature>
<comment type="caution">
    <text evidence="3">The sequence shown here is derived from an EMBL/GenBank/DDBJ whole genome shotgun (WGS) entry which is preliminary data.</text>
</comment>
<evidence type="ECO:0000259" key="2">
    <source>
        <dbReference type="SMART" id="SM00849"/>
    </source>
</evidence>
<keyword evidence="1" id="KW-0732">Signal</keyword>